<feature type="non-terminal residue" evidence="1">
    <location>
        <position position="1"/>
    </location>
</feature>
<reference evidence="1" key="1">
    <citation type="journal article" date="2014" name="Front. Microbiol.">
        <title>High frequency of phylogenetically diverse reductive dehalogenase-homologous genes in deep subseafloor sedimentary metagenomes.</title>
        <authorList>
            <person name="Kawai M."/>
            <person name="Futagami T."/>
            <person name="Toyoda A."/>
            <person name="Takaki Y."/>
            <person name="Nishi S."/>
            <person name="Hori S."/>
            <person name="Arai W."/>
            <person name="Tsubouchi T."/>
            <person name="Morono Y."/>
            <person name="Uchiyama I."/>
            <person name="Ito T."/>
            <person name="Fujiyama A."/>
            <person name="Inagaki F."/>
            <person name="Takami H."/>
        </authorList>
    </citation>
    <scope>NUCLEOTIDE SEQUENCE</scope>
    <source>
        <strain evidence="1">Expedition CK06-06</strain>
    </source>
</reference>
<protein>
    <recommendedName>
        <fullName evidence="2">HEAT repeat domain-containing protein</fullName>
    </recommendedName>
</protein>
<proteinExistence type="predicted"/>
<dbReference type="InterPro" id="IPR011989">
    <property type="entry name" value="ARM-like"/>
</dbReference>
<dbReference type="EMBL" id="BARU01013445">
    <property type="protein sequence ID" value="GAH36904.1"/>
    <property type="molecule type" value="Genomic_DNA"/>
</dbReference>
<sequence length="201" mass="22579">GRKDEILTVKQVLLSFNENELFPVIAKTFPETSSFGKAALLEVFATRKANQYVKIVFEETKNKNESVSTAAFLALESMVSHKDLPKLINILMDIEGREQIQAVQRAIVAASQDKEGKDESSKMLLKHLEKKTGTQRSKILNILPEIGGKEALQTVVEEFENKDDDLKKVAFNALVNWKDISAAGELYHICKNSDDDEYVYA</sequence>
<dbReference type="InterPro" id="IPR016024">
    <property type="entry name" value="ARM-type_fold"/>
</dbReference>
<dbReference type="AlphaFoldDB" id="X1G5S0"/>
<name>X1G5S0_9ZZZZ</name>
<organism evidence="1">
    <name type="scientific">marine sediment metagenome</name>
    <dbReference type="NCBI Taxonomy" id="412755"/>
    <lineage>
        <taxon>unclassified sequences</taxon>
        <taxon>metagenomes</taxon>
        <taxon>ecological metagenomes</taxon>
    </lineage>
</organism>
<dbReference type="SUPFAM" id="SSF48371">
    <property type="entry name" value="ARM repeat"/>
    <property type="match status" value="1"/>
</dbReference>
<comment type="caution">
    <text evidence="1">The sequence shown here is derived from an EMBL/GenBank/DDBJ whole genome shotgun (WGS) entry which is preliminary data.</text>
</comment>
<dbReference type="Gene3D" id="1.25.10.10">
    <property type="entry name" value="Leucine-rich Repeat Variant"/>
    <property type="match status" value="1"/>
</dbReference>
<evidence type="ECO:0008006" key="2">
    <source>
        <dbReference type="Google" id="ProtNLM"/>
    </source>
</evidence>
<gene>
    <name evidence="1" type="ORF">S03H2_24272</name>
</gene>
<evidence type="ECO:0000313" key="1">
    <source>
        <dbReference type="EMBL" id="GAH36904.1"/>
    </source>
</evidence>
<accession>X1G5S0</accession>
<feature type="non-terminal residue" evidence="1">
    <location>
        <position position="201"/>
    </location>
</feature>